<reference evidence="4 5" key="1">
    <citation type="submission" date="2023-07" db="EMBL/GenBank/DDBJ databases">
        <title>Sorghum-associated microbial communities from plants grown in Nebraska, USA.</title>
        <authorList>
            <person name="Schachtman D."/>
        </authorList>
    </citation>
    <scope>NUCLEOTIDE SEQUENCE [LARGE SCALE GENOMIC DNA]</scope>
    <source>
        <strain evidence="4 5">BE211</strain>
    </source>
</reference>
<dbReference type="PANTHER" id="PTHR43800:SF1">
    <property type="entry name" value="PEPTIDYL-LYSINE N-ACETYLTRANSFERASE YJAB"/>
    <property type="match status" value="1"/>
</dbReference>
<keyword evidence="1" id="KW-0808">Transferase</keyword>
<accession>A0ABU1U4M7</accession>
<dbReference type="Pfam" id="PF00583">
    <property type="entry name" value="Acetyltransf_1"/>
    <property type="match status" value="1"/>
</dbReference>
<evidence type="ECO:0000313" key="4">
    <source>
        <dbReference type="EMBL" id="MDR7074417.1"/>
    </source>
</evidence>
<evidence type="ECO:0000259" key="3">
    <source>
        <dbReference type="PROSITE" id="PS51186"/>
    </source>
</evidence>
<dbReference type="InterPro" id="IPR016181">
    <property type="entry name" value="Acyl_CoA_acyltransferase"/>
</dbReference>
<dbReference type="EMBL" id="JAVDWA010000007">
    <property type="protein sequence ID" value="MDR7074417.1"/>
    <property type="molecule type" value="Genomic_DNA"/>
</dbReference>
<keyword evidence="2" id="KW-0012">Acyltransferase</keyword>
<gene>
    <name evidence="4" type="ORF">J2X07_003413</name>
</gene>
<dbReference type="PANTHER" id="PTHR43800">
    <property type="entry name" value="PEPTIDYL-LYSINE N-ACETYLTRANSFERASE YJAB"/>
    <property type="match status" value="1"/>
</dbReference>
<dbReference type="Gene3D" id="3.40.630.30">
    <property type="match status" value="1"/>
</dbReference>
<protein>
    <submittedName>
        <fullName evidence="4">Ribosomal protein S18 acetylase RimI-like enzyme</fullName>
    </submittedName>
</protein>
<organism evidence="4 5">
    <name type="scientific">Fictibacillus barbaricus</name>
    <dbReference type="NCBI Taxonomy" id="182136"/>
    <lineage>
        <taxon>Bacteria</taxon>
        <taxon>Bacillati</taxon>
        <taxon>Bacillota</taxon>
        <taxon>Bacilli</taxon>
        <taxon>Bacillales</taxon>
        <taxon>Fictibacillaceae</taxon>
        <taxon>Fictibacillus</taxon>
    </lineage>
</organism>
<evidence type="ECO:0000256" key="2">
    <source>
        <dbReference type="ARBA" id="ARBA00023315"/>
    </source>
</evidence>
<dbReference type="RefSeq" id="WP_310261318.1">
    <property type="nucleotide sequence ID" value="NZ_JAVDWA010000007.1"/>
</dbReference>
<sequence length="155" mass="18061">MERILKAEVSDASEILSLQKLAYLSEAELYGNYEIEPLKQTVQDIEKAFETNFILKCVDNGMIVGSVKAYEKDGTCYIGKLMVHPDYQNKGIGKKLMNEIERKYEHVRYELFTGSKSIKNITFYERLGYKGFSEKKLDREETIFIFMEKQAEVRT</sequence>
<dbReference type="CDD" id="cd04301">
    <property type="entry name" value="NAT_SF"/>
    <property type="match status" value="1"/>
</dbReference>
<feature type="domain" description="N-acetyltransferase" evidence="3">
    <location>
        <begin position="2"/>
        <end position="152"/>
    </location>
</feature>
<dbReference type="SUPFAM" id="SSF55729">
    <property type="entry name" value="Acyl-CoA N-acyltransferases (Nat)"/>
    <property type="match status" value="1"/>
</dbReference>
<dbReference type="Proteomes" id="UP001258181">
    <property type="component" value="Unassembled WGS sequence"/>
</dbReference>
<dbReference type="InterPro" id="IPR000182">
    <property type="entry name" value="GNAT_dom"/>
</dbReference>
<name>A0ABU1U4M7_9BACL</name>
<comment type="caution">
    <text evidence="4">The sequence shown here is derived from an EMBL/GenBank/DDBJ whole genome shotgun (WGS) entry which is preliminary data.</text>
</comment>
<evidence type="ECO:0000256" key="1">
    <source>
        <dbReference type="ARBA" id="ARBA00022679"/>
    </source>
</evidence>
<proteinExistence type="predicted"/>
<evidence type="ECO:0000313" key="5">
    <source>
        <dbReference type="Proteomes" id="UP001258181"/>
    </source>
</evidence>
<keyword evidence="5" id="KW-1185">Reference proteome</keyword>
<dbReference type="PROSITE" id="PS51186">
    <property type="entry name" value="GNAT"/>
    <property type="match status" value="1"/>
</dbReference>